<feature type="compositionally biased region" description="Polar residues" evidence="1">
    <location>
        <begin position="315"/>
        <end position="332"/>
    </location>
</feature>
<feature type="region of interest" description="Disordered" evidence="1">
    <location>
        <begin position="289"/>
        <end position="349"/>
    </location>
</feature>
<evidence type="ECO:0000313" key="3">
    <source>
        <dbReference type="Proteomes" id="UP000703661"/>
    </source>
</evidence>
<sequence length="708" mass="78149">MPSNRKTALNGHASPFIPSAHRHPQHQHLHHSRHPHPSFLNSSIKHKTPPPPKVKLSVEGITRAVSSNNAFLFGQNLLELEKDGSNVGLWHRTVLDVLRLHADPVTFILNVLITIGTVAGYKEVDPDFEYDISEQLVQLLRRLQEGSNDHSSSSHQEEMLSSEPQTGGFYFDESFGNPLSPPLSMEEDRKEELDDLIVLDDLEMGILPLSPLQPIKLQRTGSPSLTNLLDDHDTEKSSTLLQSAVLKPIVANLIDLSNTDRLGSALPLIPSSLPLVTIEDSSACTSIDHAGSTTKDIRGANRLQSGSDSRWEINDGNSQTSLEQQGIATSSMLERRQSEQRGCEEPTRTKINSDMQELFQVFNSHLNTATESETLQRDQESQTQEEEETDSVQPEETSLDQQKEYSLIQQQHRDKMLGEVVSGKCCLQVFLTIDILELEEGLFGYPKEGGASAAEKSASYGWMLARQLHERGWFRESSTLVFEYIKPTYRPSPSQDSLSLPLPTSESPPPTKLPSTSGTISPSEPKAPARVTKSLLPPSSASILPSPAVKAGNALSFYSLPEHIKVTMVDTEEKLETLAHSLENSSAVGMDSEWLPMIEKYDKLRPGSRAPRTAILQLACDFDSTVYIVDVIAFLNLNPTLGFETPRIVQVIGGLLNNKQVLKIDTKAIQVGVADGCVGNPKLFCSVFLFTIPITVACNTGRFEQRQQ</sequence>
<feature type="region of interest" description="Disordered" evidence="1">
    <location>
        <begin position="369"/>
        <end position="402"/>
    </location>
</feature>
<feature type="compositionally biased region" description="Low complexity" evidence="1">
    <location>
        <begin position="491"/>
        <end position="505"/>
    </location>
</feature>
<feature type="compositionally biased region" description="Basic and acidic residues" evidence="1">
    <location>
        <begin position="333"/>
        <end position="348"/>
    </location>
</feature>
<evidence type="ECO:0000256" key="1">
    <source>
        <dbReference type="SAM" id="MobiDB-lite"/>
    </source>
</evidence>
<dbReference type="Proteomes" id="UP000703661">
    <property type="component" value="Unassembled WGS sequence"/>
</dbReference>
<dbReference type="EMBL" id="JAAAID010001332">
    <property type="protein sequence ID" value="KAG0010474.1"/>
    <property type="molecule type" value="Genomic_DNA"/>
</dbReference>
<dbReference type="SUPFAM" id="SSF53098">
    <property type="entry name" value="Ribonuclease H-like"/>
    <property type="match status" value="1"/>
</dbReference>
<dbReference type="GO" id="GO:0003676">
    <property type="term" value="F:nucleic acid binding"/>
    <property type="evidence" value="ECO:0007669"/>
    <property type="project" value="InterPro"/>
</dbReference>
<dbReference type="Gene3D" id="3.30.420.10">
    <property type="entry name" value="Ribonuclease H-like superfamily/Ribonuclease H"/>
    <property type="match status" value="1"/>
</dbReference>
<accession>A0A9P6MRK5</accession>
<feature type="region of interest" description="Disordered" evidence="1">
    <location>
        <begin position="1"/>
        <end position="53"/>
    </location>
</feature>
<evidence type="ECO:0008006" key="4">
    <source>
        <dbReference type="Google" id="ProtNLM"/>
    </source>
</evidence>
<protein>
    <recommendedName>
        <fullName evidence="4">3'-5' exonuclease domain-containing protein</fullName>
    </recommendedName>
</protein>
<evidence type="ECO:0000313" key="2">
    <source>
        <dbReference type="EMBL" id="KAG0010474.1"/>
    </source>
</evidence>
<proteinExistence type="predicted"/>
<dbReference type="InterPro" id="IPR036397">
    <property type="entry name" value="RNaseH_sf"/>
</dbReference>
<keyword evidence="3" id="KW-1185">Reference proteome</keyword>
<feature type="region of interest" description="Disordered" evidence="1">
    <location>
        <begin position="490"/>
        <end position="531"/>
    </location>
</feature>
<dbReference type="InterPro" id="IPR012337">
    <property type="entry name" value="RNaseH-like_sf"/>
</dbReference>
<feature type="compositionally biased region" description="Basic residues" evidence="1">
    <location>
        <begin position="20"/>
        <end position="36"/>
    </location>
</feature>
<organism evidence="2 3">
    <name type="scientific">Entomortierella chlamydospora</name>
    <dbReference type="NCBI Taxonomy" id="101097"/>
    <lineage>
        <taxon>Eukaryota</taxon>
        <taxon>Fungi</taxon>
        <taxon>Fungi incertae sedis</taxon>
        <taxon>Mucoromycota</taxon>
        <taxon>Mortierellomycotina</taxon>
        <taxon>Mortierellomycetes</taxon>
        <taxon>Mortierellales</taxon>
        <taxon>Mortierellaceae</taxon>
        <taxon>Entomortierella</taxon>
    </lineage>
</organism>
<reference evidence="2" key="1">
    <citation type="journal article" date="2020" name="Fungal Divers.">
        <title>Resolving the Mortierellaceae phylogeny through synthesis of multi-gene phylogenetics and phylogenomics.</title>
        <authorList>
            <person name="Vandepol N."/>
            <person name="Liber J."/>
            <person name="Desiro A."/>
            <person name="Na H."/>
            <person name="Kennedy M."/>
            <person name="Barry K."/>
            <person name="Grigoriev I.V."/>
            <person name="Miller A.N."/>
            <person name="O'Donnell K."/>
            <person name="Stajich J.E."/>
            <person name="Bonito G."/>
        </authorList>
    </citation>
    <scope>NUCLEOTIDE SEQUENCE</scope>
    <source>
        <strain evidence="2">NRRL 2769</strain>
    </source>
</reference>
<gene>
    <name evidence="2" type="ORF">BGZ80_001459</name>
</gene>
<dbReference type="AlphaFoldDB" id="A0A9P6MRK5"/>
<comment type="caution">
    <text evidence="2">The sequence shown here is derived from an EMBL/GenBank/DDBJ whole genome shotgun (WGS) entry which is preliminary data.</text>
</comment>
<name>A0A9P6MRK5_9FUNG</name>